<keyword evidence="5" id="KW-1185">Reference proteome</keyword>
<reference evidence="5 6" key="1">
    <citation type="submission" date="2018-09" db="EMBL/GenBank/DDBJ databases">
        <title>Streptomyces sp. nov. DS1-2, an endophytic actinomycete isolated from roots of Dendrobium scabrilingue.</title>
        <authorList>
            <person name="Kuncharoen N."/>
            <person name="Kudo T."/>
            <person name="Ohkuma M."/>
            <person name="Yuki M."/>
            <person name="Tanasupawat S."/>
        </authorList>
    </citation>
    <scope>NUCLEOTIDE SEQUENCE [LARGE SCALE GENOMIC DNA]</scope>
    <source>
        <strain evidence="3 6">AZ1-7</strain>
        <strain evidence="4 5">DS1-2</strain>
    </source>
</reference>
<dbReference type="InterPro" id="IPR058330">
    <property type="entry name" value="DUF8017"/>
</dbReference>
<dbReference type="AlphaFoldDB" id="A0A3A9X207"/>
<comment type="caution">
    <text evidence="3">The sequence shown here is derived from an EMBL/GenBank/DDBJ whole genome shotgun (WGS) entry which is preliminary data.</text>
</comment>
<protein>
    <recommendedName>
        <fullName evidence="2">DUF8017 domain-containing protein</fullName>
    </recommendedName>
</protein>
<name>A0A3A9X207_9ACTN</name>
<evidence type="ECO:0000313" key="4">
    <source>
        <dbReference type="EMBL" id="RKN27697.1"/>
    </source>
</evidence>
<evidence type="ECO:0000313" key="5">
    <source>
        <dbReference type="Proteomes" id="UP000268652"/>
    </source>
</evidence>
<proteinExistence type="predicted"/>
<feature type="region of interest" description="Disordered" evidence="1">
    <location>
        <begin position="26"/>
        <end position="67"/>
    </location>
</feature>
<evidence type="ECO:0000313" key="6">
    <source>
        <dbReference type="Proteomes" id="UP000275024"/>
    </source>
</evidence>
<organism evidence="3 6">
    <name type="scientific">Streptomyces radicis</name>
    <dbReference type="NCBI Taxonomy" id="1750517"/>
    <lineage>
        <taxon>Bacteria</taxon>
        <taxon>Bacillati</taxon>
        <taxon>Actinomycetota</taxon>
        <taxon>Actinomycetes</taxon>
        <taxon>Kitasatosporales</taxon>
        <taxon>Streptomycetaceae</taxon>
        <taxon>Streptomyces</taxon>
    </lineage>
</organism>
<dbReference type="Proteomes" id="UP000268652">
    <property type="component" value="Unassembled WGS sequence"/>
</dbReference>
<evidence type="ECO:0000256" key="1">
    <source>
        <dbReference type="SAM" id="MobiDB-lite"/>
    </source>
</evidence>
<dbReference type="Proteomes" id="UP000275024">
    <property type="component" value="Unassembled WGS sequence"/>
</dbReference>
<gene>
    <name evidence="4" type="ORF">D7318_02075</name>
    <name evidence="3" type="ORF">D7319_00820</name>
</gene>
<dbReference type="EMBL" id="RBDY01000001">
    <property type="protein sequence ID" value="RKN27697.1"/>
    <property type="molecule type" value="Genomic_DNA"/>
</dbReference>
<feature type="compositionally biased region" description="Acidic residues" evidence="1">
    <location>
        <begin position="46"/>
        <end position="57"/>
    </location>
</feature>
<dbReference type="Pfam" id="PF26056">
    <property type="entry name" value="DUF8017"/>
    <property type="match status" value="1"/>
</dbReference>
<accession>A0A3A9X207</accession>
<dbReference type="EMBL" id="RBDX01000001">
    <property type="protein sequence ID" value="RKN12537.1"/>
    <property type="molecule type" value="Genomic_DNA"/>
</dbReference>
<evidence type="ECO:0000259" key="2">
    <source>
        <dbReference type="Pfam" id="PF26056"/>
    </source>
</evidence>
<sequence>MAIAIVSATAVLAAAVITGVVVLSGDDDGGDAGAGGDSSPSPSEEPTAEEEGPDLGPDDPRQGIAQIPDPVVAPDWQVQTLENRHIAFDVPAEDWTIGSEGMYVGYEDPEAEEPADDEEWAPPELYVSMAGAAIFMDGWCPESETGASWRATAGTKGAQGATGTEEAAYNEAGAWAWAAYDPDREGTIEVTDAVPFESDHGIVGHTATATVTGVPEDPDEPCGSPGGGKVITVSYQDLSNDMATWVLVMDTGYEGEPSQETIDQILSSLRPFPVEE</sequence>
<feature type="domain" description="DUF8017" evidence="2">
    <location>
        <begin position="70"/>
        <end position="272"/>
    </location>
</feature>
<evidence type="ECO:0000313" key="3">
    <source>
        <dbReference type="EMBL" id="RKN12537.1"/>
    </source>
</evidence>